<protein>
    <submittedName>
        <fullName evidence="2">Uncharacterized protein</fullName>
    </submittedName>
</protein>
<reference evidence="2" key="1">
    <citation type="submission" date="2021-01" db="UniProtKB">
        <authorList>
            <consortium name="EnsemblPlants"/>
        </authorList>
    </citation>
    <scope>IDENTIFICATION</scope>
</reference>
<feature type="compositionally biased region" description="Low complexity" evidence="1">
    <location>
        <begin position="114"/>
        <end position="123"/>
    </location>
</feature>
<feature type="region of interest" description="Disordered" evidence="1">
    <location>
        <begin position="110"/>
        <end position="134"/>
    </location>
</feature>
<dbReference type="Gramene" id="Kaladp0674s0180.1.v1.1">
    <property type="protein sequence ID" value="Kaladp0674s0180.1.v1.1"/>
    <property type="gene ID" value="Kaladp0674s0180.v1.1"/>
</dbReference>
<evidence type="ECO:0000313" key="2">
    <source>
        <dbReference type="EnsemblPlants" id="Kaladp0674s0180.2.v1.1"/>
    </source>
</evidence>
<name>A0A7N0VFX0_KALFE</name>
<accession>A0A7N0VFX0</accession>
<keyword evidence="3" id="KW-1185">Reference proteome</keyword>
<dbReference type="AlphaFoldDB" id="A0A7N0VFX0"/>
<feature type="compositionally biased region" description="Acidic residues" evidence="1">
    <location>
        <begin position="124"/>
        <end position="134"/>
    </location>
</feature>
<dbReference type="Gramene" id="Kaladp0674s0180.2.v1.1">
    <property type="protein sequence ID" value="Kaladp0674s0180.2.v1.1"/>
    <property type="gene ID" value="Kaladp0674s0180.v1.1"/>
</dbReference>
<evidence type="ECO:0000313" key="3">
    <source>
        <dbReference type="Proteomes" id="UP000594263"/>
    </source>
</evidence>
<organism evidence="2 3">
    <name type="scientific">Kalanchoe fedtschenkoi</name>
    <name type="common">Lavender scallops</name>
    <name type="synonym">South American air plant</name>
    <dbReference type="NCBI Taxonomy" id="63787"/>
    <lineage>
        <taxon>Eukaryota</taxon>
        <taxon>Viridiplantae</taxon>
        <taxon>Streptophyta</taxon>
        <taxon>Embryophyta</taxon>
        <taxon>Tracheophyta</taxon>
        <taxon>Spermatophyta</taxon>
        <taxon>Magnoliopsida</taxon>
        <taxon>eudicotyledons</taxon>
        <taxon>Gunneridae</taxon>
        <taxon>Pentapetalae</taxon>
        <taxon>Saxifragales</taxon>
        <taxon>Crassulaceae</taxon>
        <taxon>Kalanchoe</taxon>
    </lineage>
</organism>
<dbReference type="Proteomes" id="UP000594263">
    <property type="component" value="Unplaced"/>
</dbReference>
<dbReference type="EnsemblPlants" id="Kaladp0674s0180.2.v1.1">
    <property type="protein sequence ID" value="Kaladp0674s0180.2.v1.1"/>
    <property type="gene ID" value="Kaladp0674s0180.v1.1"/>
</dbReference>
<evidence type="ECO:0000256" key="1">
    <source>
        <dbReference type="SAM" id="MobiDB-lite"/>
    </source>
</evidence>
<proteinExistence type="predicted"/>
<dbReference type="OMA" id="ELDEIHT"/>
<sequence>MEITDLDLDILRRIFSLVAQSGGGNLARTMTVCRMFRELGNDRDILRSTGFGDLTMVTILGNLHLFQQFDGVLSKAARSGSATAQFLLAKIILLSSTKLVQSPFQIDDNLVGEDQSSSDSSYASDDDVSDADAAETEEGDSQASVFLSAFESAYNTQAPIKSLHHYHFVRMLWAKCSPHDISEMRLGLHCYYNYFGVHGNYDNSIFFKFIDSAEKISNFLRGIEELQSFSYGLVELDDEEEDEILDEDPDQDEQQIDFSRDFVRRCKKHGKWLWKIRNKRPDDKDLAAIIDAQFEHYKASCAALNSGFDEIRTLMLPVIDKIFCAALGIDPCPFTG</sequence>
<dbReference type="EnsemblPlants" id="Kaladp0674s0180.1.v1.1">
    <property type="protein sequence ID" value="Kaladp0674s0180.1.v1.1"/>
    <property type="gene ID" value="Kaladp0674s0180.v1.1"/>
</dbReference>